<evidence type="ECO:0000313" key="2">
    <source>
        <dbReference type="Proteomes" id="UP000662783"/>
    </source>
</evidence>
<dbReference type="AlphaFoldDB" id="A0A974WKU9"/>
<reference evidence="1" key="1">
    <citation type="submission" date="2021-02" db="EMBL/GenBank/DDBJ databases">
        <title>Fulvivirga sp. S481 isolated from sea water.</title>
        <authorList>
            <person name="Bae S.S."/>
            <person name="Baek K."/>
        </authorList>
    </citation>
    <scope>NUCLEOTIDE SEQUENCE</scope>
    <source>
        <strain evidence="1">S481</strain>
    </source>
</reference>
<name>A0A974WKU9_9BACT</name>
<dbReference type="PROSITE" id="PS51257">
    <property type="entry name" value="PROKAR_LIPOPROTEIN"/>
    <property type="match status" value="1"/>
</dbReference>
<gene>
    <name evidence="1" type="ORF">JR347_16750</name>
</gene>
<protein>
    <submittedName>
        <fullName evidence="1">Uncharacterized protein</fullName>
    </submittedName>
</protein>
<dbReference type="EMBL" id="CP070608">
    <property type="protein sequence ID" value="QSE97218.1"/>
    <property type="molecule type" value="Genomic_DNA"/>
</dbReference>
<sequence length="147" mass="17336">MTKKPYIIILLILVLFGCTSNEVQKEADEFGSLWKQEENKVEIRVDNEYLNMGQYIFLENKIGNAKLDIPENWQVEKCEFNEQFFEIHMEDGYLRFLRTGIGKLSFDILEKSPNVGSLPDLELEAIWLKYVVQERNEKLHTTKHKAH</sequence>
<dbReference type="RefSeq" id="WP_205721731.1">
    <property type="nucleotide sequence ID" value="NZ_CP070608.1"/>
</dbReference>
<dbReference type="KEGG" id="fuv:JR347_16750"/>
<dbReference type="Proteomes" id="UP000662783">
    <property type="component" value="Chromosome"/>
</dbReference>
<keyword evidence="2" id="KW-1185">Reference proteome</keyword>
<accession>A0A974WKU9</accession>
<organism evidence="1 2">
    <name type="scientific">Fulvivirga lutea</name>
    <dbReference type="NCBI Taxonomy" id="2810512"/>
    <lineage>
        <taxon>Bacteria</taxon>
        <taxon>Pseudomonadati</taxon>
        <taxon>Bacteroidota</taxon>
        <taxon>Cytophagia</taxon>
        <taxon>Cytophagales</taxon>
        <taxon>Fulvivirgaceae</taxon>
        <taxon>Fulvivirga</taxon>
    </lineage>
</organism>
<evidence type="ECO:0000313" key="1">
    <source>
        <dbReference type="EMBL" id="QSE97218.1"/>
    </source>
</evidence>
<proteinExistence type="predicted"/>